<reference evidence="3" key="1">
    <citation type="submission" date="2016-10" db="EMBL/GenBank/DDBJ databases">
        <authorList>
            <person name="Varghese N."/>
            <person name="Submissions S."/>
        </authorList>
    </citation>
    <scope>NUCLEOTIDE SEQUENCE [LARGE SCALE GENOMIC DNA]</scope>
    <source>
        <strain evidence="3">Jip14</strain>
    </source>
</reference>
<dbReference type="STRING" id="332977.SAMN05421740_1013"/>
<dbReference type="PANTHER" id="PTHR34301:SF8">
    <property type="entry name" value="ATPASE DOMAIN-CONTAINING PROTEIN"/>
    <property type="match status" value="1"/>
</dbReference>
<dbReference type="Proteomes" id="UP000198916">
    <property type="component" value="Unassembled WGS sequence"/>
</dbReference>
<evidence type="ECO:0000259" key="1">
    <source>
        <dbReference type="Pfam" id="PF09820"/>
    </source>
</evidence>
<dbReference type="SUPFAM" id="SSF52540">
    <property type="entry name" value="P-loop containing nucleoside triphosphate hydrolases"/>
    <property type="match status" value="1"/>
</dbReference>
<dbReference type="Gene3D" id="3.40.50.300">
    <property type="entry name" value="P-loop containing nucleotide triphosphate hydrolases"/>
    <property type="match status" value="1"/>
</dbReference>
<dbReference type="Pfam" id="PF09820">
    <property type="entry name" value="AAA-ATPase_like"/>
    <property type="match status" value="1"/>
</dbReference>
<protein>
    <submittedName>
        <fullName evidence="2">Predicted ATPase, AAA+ ATPase superfamily</fullName>
    </submittedName>
</protein>
<name>A0A1H7EUL2_9SPHI</name>
<evidence type="ECO:0000313" key="3">
    <source>
        <dbReference type="Proteomes" id="UP000198916"/>
    </source>
</evidence>
<dbReference type="AlphaFoldDB" id="A0A1H7EUL2"/>
<organism evidence="2 3">
    <name type="scientific">Parapedobacter koreensis</name>
    <dbReference type="NCBI Taxonomy" id="332977"/>
    <lineage>
        <taxon>Bacteria</taxon>
        <taxon>Pseudomonadati</taxon>
        <taxon>Bacteroidota</taxon>
        <taxon>Sphingobacteriia</taxon>
        <taxon>Sphingobacteriales</taxon>
        <taxon>Sphingobacteriaceae</taxon>
        <taxon>Parapedobacter</taxon>
    </lineage>
</organism>
<keyword evidence="3" id="KW-1185">Reference proteome</keyword>
<evidence type="ECO:0000313" key="2">
    <source>
        <dbReference type="EMBL" id="SEK17596.1"/>
    </source>
</evidence>
<dbReference type="RefSeq" id="WP_090601790.1">
    <property type="nucleotide sequence ID" value="NZ_FNZR01000001.1"/>
</dbReference>
<dbReference type="EMBL" id="FNZR01000001">
    <property type="protein sequence ID" value="SEK17596.1"/>
    <property type="molecule type" value="Genomic_DNA"/>
</dbReference>
<dbReference type="InterPro" id="IPR027417">
    <property type="entry name" value="P-loop_NTPase"/>
</dbReference>
<feature type="domain" description="AAA-ATPase-like" evidence="1">
    <location>
        <begin position="24"/>
        <end position="170"/>
    </location>
</feature>
<proteinExistence type="predicted"/>
<accession>A0A1H7EUL2</accession>
<dbReference type="PANTHER" id="PTHR34301">
    <property type="entry name" value="DNA-BINDING PROTEIN-RELATED"/>
    <property type="match status" value="1"/>
</dbReference>
<dbReference type="InterPro" id="IPR018631">
    <property type="entry name" value="AAA-ATPase-like_dom"/>
</dbReference>
<dbReference type="OrthoDB" id="9805535at2"/>
<sequence>MKNSLGNPARGDAFYPRGVEVRKIYRVLGKGTSIYLSAPRRVGKTSILKYIEEFPEDGYYFIYVITESVDSENEFFKVIFEELVRSEAIGRLSKLYDAIKGGFEAVLGKVKKVYNIEFRETGETDYHQILVDLFGHLKPEYGHVVVLIDEFPQTIQNILNKDGAQAAEHFIQRNRELRHHRNVIDKVHFIYTGSMSLYPMVEKVTALTAVNDLRTVEVAPLSYGEALDFITKLLGTDDVVVEEEILKYTLDKMRWLIPFHLQLIAQEIVEVYETTGNKVDREAVDQAFDQIVHSRNKPQFEPYFARLATLFKGGEHAFVFEVLEYIAENDNIDHDVLNDKRVKHHVEEVKRIMDILEGDGYLFKGEGHIYRYTSPILQLWCRKHICK</sequence>
<gene>
    <name evidence="2" type="ORF">SAMN05421740_1013</name>
</gene>